<dbReference type="PANTHER" id="PTHR33122">
    <property type="entry name" value="LIPID BINDING PROTEIN-RELATED"/>
    <property type="match status" value="1"/>
</dbReference>
<dbReference type="InParanoid" id="A0A059BFL2"/>
<proteinExistence type="predicted"/>
<evidence type="ECO:0000259" key="1">
    <source>
        <dbReference type="Pfam" id="PF14368"/>
    </source>
</evidence>
<dbReference type="Gramene" id="KCW64435">
    <property type="protein sequence ID" value="KCW64435"/>
    <property type="gene ID" value="EUGRSUZ_G02050"/>
</dbReference>
<dbReference type="AlphaFoldDB" id="A0A059BFL2"/>
<dbReference type="CDD" id="cd00010">
    <property type="entry name" value="AAI_LTSS"/>
    <property type="match status" value="1"/>
</dbReference>
<name>A0A059BFL2_EUCGR</name>
<protein>
    <recommendedName>
        <fullName evidence="1">Bifunctional inhibitor/plant lipid transfer protein/seed storage helical domain-containing protein</fullName>
    </recommendedName>
</protein>
<dbReference type="InterPro" id="IPR036312">
    <property type="entry name" value="Bifun_inhib/LTP/seed_sf"/>
</dbReference>
<evidence type="ECO:0000313" key="2">
    <source>
        <dbReference type="EMBL" id="KCW64435.1"/>
    </source>
</evidence>
<dbReference type="GO" id="GO:0009627">
    <property type="term" value="P:systemic acquired resistance"/>
    <property type="evidence" value="ECO:0007669"/>
    <property type="project" value="InterPro"/>
</dbReference>
<dbReference type="Pfam" id="PF14368">
    <property type="entry name" value="LTP_2"/>
    <property type="match status" value="1"/>
</dbReference>
<dbReference type="SUPFAM" id="SSF47699">
    <property type="entry name" value="Bifunctional inhibitor/lipid-transfer protein/seed storage 2S albumin"/>
    <property type="match status" value="1"/>
</dbReference>
<dbReference type="EMBL" id="KK198759">
    <property type="protein sequence ID" value="KCW64435.1"/>
    <property type="molecule type" value="Genomic_DNA"/>
</dbReference>
<gene>
    <name evidence="2" type="ORF">EUGRSUZ_G02050</name>
</gene>
<feature type="domain" description="Bifunctional inhibitor/plant lipid transfer protein/seed storage helical" evidence="1">
    <location>
        <begin position="36"/>
        <end position="104"/>
    </location>
</feature>
<dbReference type="InterPro" id="IPR039265">
    <property type="entry name" value="DIR1-like"/>
</dbReference>
<dbReference type="Gene3D" id="1.10.110.10">
    <property type="entry name" value="Plant lipid-transfer and hydrophobic proteins"/>
    <property type="match status" value="1"/>
</dbReference>
<accession>A0A059BFL2</accession>
<organism evidence="2">
    <name type="scientific">Eucalyptus grandis</name>
    <name type="common">Flooded gum</name>
    <dbReference type="NCBI Taxonomy" id="71139"/>
    <lineage>
        <taxon>Eukaryota</taxon>
        <taxon>Viridiplantae</taxon>
        <taxon>Streptophyta</taxon>
        <taxon>Embryophyta</taxon>
        <taxon>Tracheophyta</taxon>
        <taxon>Spermatophyta</taxon>
        <taxon>Magnoliopsida</taxon>
        <taxon>eudicotyledons</taxon>
        <taxon>Gunneridae</taxon>
        <taxon>Pentapetalae</taxon>
        <taxon>rosids</taxon>
        <taxon>malvids</taxon>
        <taxon>Myrtales</taxon>
        <taxon>Myrtaceae</taxon>
        <taxon>Myrtoideae</taxon>
        <taxon>Eucalypteae</taxon>
        <taxon>Eucalyptus</taxon>
    </lineage>
</organism>
<dbReference type="InterPro" id="IPR016140">
    <property type="entry name" value="Bifunc_inhib/LTP/seed_store"/>
</dbReference>
<sequence length="109" mass="11776">MVVVVVVCEKFAYILLLFLLYSLDSECGRIPINTAFAGLSPCMVAGRNAQAKVPPACCDRVKSLMQINPRCLDVVFHSPAARFAGIVPAAAMSIPKRCNIRNGPARRNA</sequence>
<dbReference type="STRING" id="71139.A0A059BFL2"/>
<dbReference type="PANTHER" id="PTHR33122:SF13">
    <property type="entry name" value="BIFUNCTIONAL INHIBITOR_LIPID-TRANSFER PROTEIN_SEED STORAGE 2S ALBUMIN SUPERFAMILY PROTEIN"/>
    <property type="match status" value="1"/>
</dbReference>
<reference evidence="2" key="1">
    <citation type="submission" date="2013-07" db="EMBL/GenBank/DDBJ databases">
        <title>The genome of Eucalyptus grandis.</title>
        <authorList>
            <person name="Schmutz J."/>
            <person name="Hayes R."/>
            <person name="Myburg A."/>
            <person name="Tuskan G."/>
            <person name="Grattapaglia D."/>
            <person name="Rokhsar D.S."/>
        </authorList>
    </citation>
    <scope>NUCLEOTIDE SEQUENCE</scope>
    <source>
        <tissue evidence="2">Leaf extractions</tissue>
    </source>
</reference>
<dbReference type="GO" id="GO:0005504">
    <property type="term" value="F:fatty acid binding"/>
    <property type="evidence" value="ECO:0007669"/>
    <property type="project" value="InterPro"/>
</dbReference>